<dbReference type="SUPFAM" id="SSF51445">
    <property type="entry name" value="(Trans)glycosidases"/>
    <property type="match status" value="1"/>
</dbReference>
<dbReference type="InterPro" id="IPR017853">
    <property type="entry name" value="GH"/>
</dbReference>
<organism evidence="3 4">
    <name type="scientific">Cohnella suwonensis</name>
    <dbReference type="NCBI Taxonomy" id="696072"/>
    <lineage>
        <taxon>Bacteria</taxon>
        <taxon>Bacillati</taxon>
        <taxon>Bacillota</taxon>
        <taxon>Bacilli</taxon>
        <taxon>Bacillales</taxon>
        <taxon>Paenibacillaceae</taxon>
        <taxon>Cohnella</taxon>
    </lineage>
</organism>
<dbReference type="InterPro" id="IPR008979">
    <property type="entry name" value="Galactose-bd-like_sf"/>
</dbReference>
<feature type="signal peptide" evidence="1">
    <location>
        <begin position="1"/>
        <end position="28"/>
    </location>
</feature>
<accession>A0ABW0M116</accession>
<dbReference type="SUPFAM" id="SSF49785">
    <property type="entry name" value="Galactose-binding domain-like"/>
    <property type="match status" value="2"/>
</dbReference>
<dbReference type="EMBL" id="JBHSMH010000101">
    <property type="protein sequence ID" value="MFC5471534.1"/>
    <property type="molecule type" value="Genomic_DNA"/>
</dbReference>
<dbReference type="Gene3D" id="2.60.120.200">
    <property type="match status" value="3"/>
</dbReference>
<evidence type="ECO:0000313" key="4">
    <source>
        <dbReference type="Proteomes" id="UP001596105"/>
    </source>
</evidence>
<evidence type="ECO:0000256" key="1">
    <source>
        <dbReference type="SAM" id="SignalP"/>
    </source>
</evidence>
<sequence>MGRWTRPWLAKLLIIAIVASALPIGVHAEGSNGVTVPAPLYSWGFNNGEVQGSTVANNANMNDSESVAALRGNAAVMNDEQRGEVLSLPGGAAGGGWLSLPNDLYSQVTDQLTVAMWLKVPTGATPYTRLLSSTLAEKGLTYNGSSNSWNDPEFSIVTGGETYNHRIFIGTSPTSAAAYKGDVAWPAQLAKDRWQHLIVSMNKTDGSYRVYLDGSPTGSSGLVSGNSTAGATVNSVVQAFFDRPYLDALTHNDFGRSLYQSDPDMTGKFDDIQLYNAALSAEQAGLLYHSYDNSDLDKYVAYHYSFEQAEGSVVRNEVTGSPDAQLGSTAAVVDDSDRGGKVLNLPGGAANGGSWLTLPGNLFAGVNGTNGFAISLWLKVPMNQNASYTRLFSASPHPLGASFSGASWWTDPELALVRGGGDYNMRLFAGIAANGAATDGVDIVYQDSFKADQWQHLVMTMKNDAYAVYLDGRRIADVNSAVIKRFGSTNISSVLPKFFDSAYLQQLVHAAIGRSLYASDGNFTGKIDDFKFYTRYLTEEDVAKMTGIGDPAELIALLNQAESIEQGDYSDASFQYLQSVIAEAEALLADNKASQGQIDQMLKKLQSAIDNLKSPLPEGIAPDYYYTFDQAPNADRGVLNEKPGGTYDAKLESGAGVISDAERGSVLNLPGGPNGGGGWLGLPADLFENVAATGGFTVAMWAKLPNDVHGWSRLFDAGSANYGSNQAPFIYVASQNGSEVNTGDGKQYMNGYGIPKNDWVHVAYSIQDGRQTIYVNGSPVQSMDADNRIFALASAFTKNAIGRSRFTADPDLKAKIDDVMIFKTALRSDQVLKLVGDGYNATLAGIRIQDRFIPATPNETALYDPVSDVSQIPAPELIVPQPAIPQATAVVRKAGTFNYRIEVTSSNGKAKAAYDLFFTDPAKGAIANFYMDRSNGPIMHGASGFLYGISEPNVPTLDLLTPLKPKVVVQKAPGGLQHPTGDGVRVSDTVLEAGAEQIQIYIQDMYYQWPYEFKGLDQYEQLAVETVRKIKQQRNKDKYVFVLFNEPDQIWFGGNMDADGFFAAWKRLYDAVKAEDPEARVAGPNLAGYNKNVMNGFMQYCKTNGCIPDVMTWHELGNGANNGFEADWESHYEHYRGLEAAYGIPAKQIVINEYSWFEDPGAAGSMIQWLSRLEAKKVYGSIAYWHLANSLNELAADANKPNGAWWLYKWYADMSGDTVDIETTNAKFDGLYGLASVDNAESRAYALFGGQDGVATASLHHLANTAAFQGADKVHVKLYRTKFTGYYGTLESPRIEFDGNVDLVQGNLSITVQDAHALDGFYAIVTPATDEPSRSIGSYERVWTRTYEAEQAQLAEGVAIGYWDASPVSDGKYVRGLSSEFRTVTYTVDVPQSGAYKLEVFYGNEAPPTNGKNRAQGQLAKQKLTIDGNEYGELVYDSTVFADYFKSKALYLDLTAGVHTLQFGKSGGADATLDKADLTWIGQTGSRSEPAYVLEAEEAQYGEGFSFARSRAGFRSGGYAEGSGEMVFTAVVKENGYYDLELGYAADEGSMVHLSQRIVKHPSDASAEAVLSTEWSPMDRIKLDASKGKMTSARGPKLYLTAGVNLIKLEVASPAAIDYMKLTWDAKTTEEQTIVVEAEQASLFGTAAILDNANVSGGKLVTGIGESKANGITITVTVPEKGSYKLSIDYSNNEPAPPIVTAEHPTGYIHPYNTDLVERYAQIAVNDGTSQTIYFINTLSWDSTRNTVVDVTLRKGVNKITLYNDNSYRFSNVVQYAPNFDKFGVTKAYLDEKSWSKPGKPN</sequence>
<dbReference type="InterPro" id="IPR013320">
    <property type="entry name" value="ConA-like_dom_sf"/>
</dbReference>
<feature type="domain" description="CBM6" evidence="2">
    <location>
        <begin position="1634"/>
        <end position="1786"/>
    </location>
</feature>
<dbReference type="CDD" id="cd04081">
    <property type="entry name" value="CBM35_galactosidase-like"/>
    <property type="match status" value="1"/>
</dbReference>
<dbReference type="Gene3D" id="1.20.1270.90">
    <property type="entry name" value="AF1782-like"/>
    <property type="match status" value="1"/>
</dbReference>
<dbReference type="Pfam" id="PF13385">
    <property type="entry name" value="Laminin_G_3"/>
    <property type="match status" value="3"/>
</dbReference>
<evidence type="ECO:0000259" key="2">
    <source>
        <dbReference type="PROSITE" id="PS51175"/>
    </source>
</evidence>
<keyword evidence="1" id="KW-0732">Signal</keyword>
<dbReference type="Proteomes" id="UP001596105">
    <property type="component" value="Unassembled WGS sequence"/>
</dbReference>
<proteinExistence type="predicted"/>
<keyword evidence="4" id="KW-1185">Reference proteome</keyword>
<protein>
    <submittedName>
        <fullName evidence="3">LamG-like jellyroll fold domain-containing protein</fullName>
    </submittedName>
</protein>
<reference evidence="4" key="1">
    <citation type="journal article" date="2019" name="Int. J. Syst. Evol. Microbiol.">
        <title>The Global Catalogue of Microorganisms (GCM) 10K type strain sequencing project: providing services to taxonomists for standard genome sequencing and annotation.</title>
        <authorList>
            <consortium name="The Broad Institute Genomics Platform"/>
            <consortium name="The Broad Institute Genome Sequencing Center for Infectious Disease"/>
            <person name="Wu L."/>
            <person name="Ma J."/>
        </authorList>
    </citation>
    <scope>NUCLEOTIDE SEQUENCE [LARGE SCALE GENOMIC DNA]</scope>
    <source>
        <strain evidence="4">CCUG 57113</strain>
    </source>
</reference>
<dbReference type="RefSeq" id="WP_209745843.1">
    <property type="nucleotide sequence ID" value="NZ_JBHSMH010000101.1"/>
</dbReference>
<dbReference type="PROSITE" id="PS51175">
    <property type="entry name" value="CBM6"/>
    <property type="match status" value="2"/>
</dbReference>
<name>A0ABW0M116_9BACL</name>
<feature type="chain" id="PRO_5046321214" evidence="1">
    <location>
        <begin position="29"/>
        <end position="1802"/>
    </location>
</feature>
<dbReference type="Gene3D" id="2.60.120.260">
    <property type="entry name" value="Galactose-binding domain-like"/>
    <property type="match status" value="3"/>
</dbReference>
<gene>
    <name evidence="3" type="ORF">ACFPPD_22930</name>
</gene>
<feature type="domain" description="CBM6" evidence="2">
    <location>
        <begin position="1345"/>
        <end position="1484"/>
    </location>
</feature>
<dbReference type="InterPro" id="IPR005084">
    <property type="entry name" value="CBM6"/>
</dbReference>
<dbReference type="Gene3D" id="3.20.20.80">
    <property type="entry name" value="Glycosidases"/>
    <property type="match status" value="1"/>
</dbReference>
<dbReference type="SUPFAM" id="SSF49899">
    <property type="entry name" value="Concanavalin A-like lectins/glucanases"/>
    <property type="match status" value="3"/>
</dbReference>
<comment type="caution">
    <text evidence="3">The sequence shown here is derived from an EMBL/GenBank/DDBJ whole genome shotgun (WGS) entry which is preliminary data.</text>
</comment>
<evidence type="ECO:0000313" key="3">
    <source>
        <dbReference type="EMBL" id="MFC5471534.1"/>
    </source>
</evidence>